<sequence>MKKRNKGKQQWKKNKYHVKMYHFRCFSCASSEYRTIFERGDVLSRTARMPQFDQLCDIPELVQGKAPVESCQSSLLTEIYLKYCCYVYTRFYSNITDHC</sequence>
<name>A0A1I7WYG3_HETBA</name>
<accession>A0A1I7WYG3</accession>
<proteinExistence type="predicted"/>
<evidence type="ECO:0000313" key="2">
    <source>
        <dbReference type="WBParaSite" id="Hba_10218"/>
    </source>
</evidence>
<evidence type="ECO:0000313" key="1">
    <source>
        <dbReference type="Proteomes" id="UP000095283"/>
    </source>
</evidence>
<dbReference type="WBParaSite" id="Hba_10218">
    <property type="protein sequence ID" value="Hba_10218"/>
    <property type="gene ID" value="Hba_10218"/>
</dbReference>
<keyword evidence="1" id="KW-1185">Reference proteome</keyword>
<dbReference type="Proteomes" id="UP000095283">
    <property type="component" value="Unplaced"/>
</dbReference>
<protein>
    <submittedName>
        <fullName evidence="2">40S ribosomal protein S26</fullName>
    </submittedName>
</protein>
<reference evidence="2" key="1">
    <citation type="submission" date="2016-11" db="UniProtKB">
        <authorList>
            <consortium name="WormBaseParasite"/>
        </authorList>
    </citation>
    <scope>IDENTIFICATION</scope>
</reference>
<dbReference type="AlphaFoldDB" id="A0A1I7WYG3"/>
<organism evidence="1 2">
    <name type="scientific">Heterorhabditis bacteriophora</name>
    <name type="common">Entomopathogenic nematode worm</name>
    <dbReference type="NCBI Taxonomy" id="37862"/>
    <lineage>
        <taxon>Eukaryota</taxon>
        <taxon>Metazoa</taxon>
        <taxon>Ecdysozoa</taxon>
        <taxon>Nematoda</taxon>
        <taxon>Chromadorea</taxon>
        <taxon>Rhabditida</taxon>
        <taxon>Rhabditina</taxon>
        <taxon>Rhabditomorpha</taxon>
        <taxon>Strongyloidea</taxon>
        <taxon>Heterorhabditidae</taxon>
        <taxon>Heterorhabditis</taxon>
    </lineage>
</organism>